<comment type="caution">
    <text evidence="9">The sequence shown here is derived from an EMBL/GenBank/DDBJ whole genome shotgun (WGS) entry which is preliminary data.</text>
</comment>
<dbReference type="InterPro" id="IPR025943">
    <property type="entry name" value="Sigma_54_int_dom_ATP-bd_2"/>
</dbReference>
<dbReference type="Gene3D" id="3.40.50.2300">
    <property type="match status" value="1"/>
</dbReference>
<evidence type="ECO:0000256" key="3">
    <source>
        <dbReference type="ARBA" id="ARBA00023015"/>
    </source>
</evidence>
<dbReference type="SMART" id="SM00382">
    <property type="entry name" value="AAA"/>
    <property type="match status" value="1"/>
</dbReference>
<dbReference type="PANTHER" id="PTHR32071:SF113">
    <property type="entry name" value="ALGINATE BIOSYNTHESIS TRANSCRIPTIONAL REGULATORY PROTEIN ALGB"/>
    <property type="match status" value="1"/>
</dbReference>
<dbReference type="SUPFAM" id="SSF52172">
    <property type="entry name" value="CheY-like"/>
    <property type="match status" value="1"/>
</dbReference>
<evidence type="ECO:0000256" key="6">
    <source>
        <dbReference type="PROSITE-ProRule" id="PRU00169"/>
    </source>
</evidence>
<evidence type="ECO:0000256" key="1">
    <source>
        <dbReference type="ARBA" id="ARBA00022741"/>
    </source>
</evidence>
<sequence length="487" mass="54347">MEKKGKILIVDDNEDVLLSLNMLLKPYVEGIRVINTPERIIGMMDSFMPDVIMLDMNFHRDAISGEEGYEWLEKILAHNPKSVVLFITAYVDTEKAVRAIKAGAIDFIPKPWDRNKLLDTVKSAVELSRERKLDSSDSQEKESEQNMYQNLNMNQCSESKSIASSEDVFARMIGECPAMKELKAQMMRVAATDANVLITGENGTGKDVVAHALHLLSDRARKPFVNIDLGCIPENLFESELFGYEKGAFTDARNAKEGRIETADGGTLFLDEIGNLNLPMQQKLLTVIEKRETQRIGSNKVSYVNVRILAATNANLREKVGEGTFRQDLFYRLNTIELHLPPLRERGEDIVLLAEYFLKIYSGKYSVGDVVLGTSAKQKLLKHIWPGNVRELQHCIERAIVLSDKTELAADDIRLEDSVVALGSSSSDFSSSSSSGSIKVDSLNLQTLEREAIKRAISLSNGNLTQAAELLGITRFALYRKIDKLGV</sequence>
<dbReference type="PROSITE" id="PS50110">
    <property type="entry name" value="RESPONSE_REGULATORY"/>
    <property type="match status" value="1"/>
</dbReference>
<feature type="domain" description="Response regulatory" evidence="8">
    <location>
        <begin position="6"/>
        <end position="125"/>
    </location>
</feature>
<dbReference type="InterPro" id="IPR009057">
    <property type="entry name" value="Homeodomain-like_sf"/>
</dbReference>
<keyword evidence="2" id="KW-0067">ATP-binding</keyword>
<dbReference type="CDD" id="cd00156">
    <property type="entry name" value="REC"/>
    <property type="match status" value="1"/>
</dbReference>
<feature type="domain" description="Sigma-54 factor interaction" evidence="7">
    <location>
        <begin position="172"/>
        <end position="401"/>
    </location>
</feature>
<dbReference type="FunFam" id="3.40.50.300:FF:000006">
    <property type="entry name" value="DNA-binding transcriptional regulator NtrC"/>
    <property type="match status" value="1"/>
</dbReference>
<keyword evidence="3" id="KW-0805">Transcription regulation</keyword>
<dbReference type="InterPro" id="IPR058031">
    <property type="entry name" value="AAA_lid_NorR"/>
</dbReference>
<dbReference type="Pfam" id="PF00158">
    <property type="entry name" value="Sigma54_activat"/>
    <property type="match status" value="1"/>
</dbReference>
<dbReference type="RefSeq" id="WP_153128910.1">
    <property type="nucleotide sequence ID" value="NZ_VZCW01000291.1"/>
</dbReference>
<dbReference type="Pfam" id="PF00072">
    <property type="entry name" value="Response_reg"/>
    <property type="match status" value="1"/>
</dbReference>
<dbReference type="InterPro" id="IPR002197">
    <property type="entry name" value="HTH_Fis"/>
</dbReference>
<name>A0AA90ZM52_9BACT</name>
<dbReference type="InterPro" id="IPR003593">
    <property type="entry name" value="AAA+_ATPase"/>
</dbReference>
<dbReference type="GO" id="GO:0006355">
    <property type="term" value="P:regulation of DNA-templated transcription"/>
    <property type="evidence" value="ECO:0007669"/>
    <property type="project" value="InterPro"/>
</dbReference>
<dbReference type="InterPro" id="IPR025944">
    <property type="entry name" value="Sigma_54_int_dom_CS"/>
</dbReference>
<evidence type="ECO:0000256" key="5">
    <source>
        <dbReference type="ARBA" id="ARBA00023163"/>
    </source>
</evidence>
<dbReference type="InterPro" id="IPR027417">
    <property type="entry name" value="P-loop_NTPase"/>
</dbReference>
<dbReference type="SUPFAM" id="SSF52540">
    <property type="entry name" value="P-loop containing nucleoside triphosphate hydrolases"/>
    <property type="match status" value="1"/>
</dbReference>
<dbReference type="InterPro" id="IPR001789">
    <property type="entry name" value="Sig_transdc_resp-reg_receiver"/>
</dbReference>
<dbReference type="PANTHER" id="PTHR32071">
    <property type="entry name" value="TRANSCRIPTIONAL REGULATORY PROTEIN"/>
    <property type="match status" value="1"/>
</dbReference>
<dbReference type="PROSITE" id="PS50045">
    <property type="entry name" value="SIGMA54_INTERACT_4"/>
    <property type="match status" value="1"/>
</dbReference>
<keyword evidence="1" id="KW-0547">Nucleotide-binding</keyword>
<dbReference type="PROSITE" id="PS00688">
    <property type="entry name" value="SIGMA54_INTERACT_3"/>
    <property type="match status" value="1"/>
</dbReference>
<reference evidence="10" key="1">
    <citation type="submission" date="2019-09" db="EMBL/GenBank/DDBJ databases">
        <title>Distinct polysaccharide growth profiles of human intestinal Prevotella copri isolates.</title>
        <authorList>
            <person name="Fehlner-Peach H."/>
            <person name="Magnabosco C."/>
            <person name="Raghavan V."/>
            <person name="Scher J.U."/>
            <person name="Tett A."/>
            <person name="Cox L.M."/>
            <person name="Gottsegen C."/>
            <person name="Watters A."/>
            <person name="Wiltshire- Gordon J.D."/>
            <person name="Segata N."/>
            <person name="Bonneau R."/>
            <person name="Littman D.R."/>
        </authorList>
    </citation>
    <scope>NUCLEOTIDE SEQUENCE [LARGE SCALE GENOMIC DNA]</scope>
    <source>
        <strain evidence="10">iAQ1179</strain>
    </source>
</reference>
<proteinExistence type="predicted"/>
<protein>
    <submittedName>
        <fullName evidence="9">Sigma-54-dependent Fis family transcriptional regulator</fullName>
    </submittedName>
</protein>
<feature type="modified residue" description="4-aspartylphosphate" evidence="6">
    <location>
        <position position="55"/>
    </location>
</feature>
<evidence type="ECO:0000256" key="2">
    <source>
        <dbReference type="ARBA" id="ARBA00022840"/>
    </source>
</evidence>
<dbReference type="SUPFAM" id="SSF46689">
    <property type="entry name" value="Homeodomain-like"/>
    <property type="match status" value="1"/>
</dbReference>
<dbReference type="EMBL" id="VZCW01000291">
    <property type="protein sequence ID" value="MQN13336.1"/>
    <property type="molecule type" value="Genomic_DNA"/>
</dbReference>
<dbReference type="GO" id="GO:0000160">
    <property type="term" value="P:phosphorelay signal transduction system"/>
    <property type="evidence" value="ECO:0007669"/>
    <property type="project" value="InterPro"/>
</dbReference>
<keyword evidence="5" id="KW-0804">Transcription</keyword>
<dbReference type="PRINTS" id="PR01590">
    <property type="entry name" value="HTHFIS"/>
</dbReference>
<dbReference type="Gene3D" id="3.40.50.300">
    <property type="entry name" value="P-loop containing nucleotide triphosphate hydrolases"/>
    <property type="match status" value="1"/>
</dbReference>
<organism evidence="9 10">
    <name type="scientific">Segatella copri</name>
    <dbReference type="NCBI Taxonomy" id="165179"/>
    <lineage>
        <taxon>Bacteria</taxon>
        <taxon>Pseudomonadati</taxon>
        <taxon>Bacteroidota</taxon>
        <taxon>Bacteroidia</taxon>
        <taxon>Bacteroidales</taxon>
        <taxon>Prevotellaceae</taxon>
        <taxon>Segatella</taxon>
    </lineage>
</organism>
<dbReference type="InterPro" id="IPR002078">
    <property type="entry name" value="Sigma_54_int"/>
</dbReference>
<accession>A0AA90ZM52</accession>
<dbReference type="GO" id="GO:0005524">
    <property type="term" value="F:ATP binding"/>
    <property type="evidence" value="ECO:0007669"/>
    <property type="project" value="UniProtKB-KW"/>
</dbReference>
<dbReference type="Proteomes" id="UP000442105">
    <property type="component" value="Unassembled WGS sequence"/>
</dbReference>
<evidence type="ECO:0000256" key="4">
    <source>
        <dbReference type="ARBA" id="ARBA00023125"/>
    </source>
</evidence>
<dbReference type="InterPro" id="IPR011006">
    <property type="entry name" value="CheY-like_superfamily"/>
</dbReference>
<dbReference type="AlphaFoldDB" id="A0AA90ZM52"/>
<keyword evidence="6" id="KW-0597">Phosphoprotein</keyword>
<evidence type="ECO:0000259" key="8">
    <source>
        <dbReference type="PROSITE" id="PS50110"/>
    </source>
</evidence>
<dbReference type="SMART" id="SM00448">
    <property type="entry name" value="REC"/>
    <property type="match status" value="1"/>
</dbReference>
<dbReference type="CDD" id="cd00009">
    <property type="entry name" value="AAA"/>
    <property type="match status" value="1"/>
</dbReference>
<dbReference type="Pfam" id="PF02954">
    <property type="entry name" value="HTH_8"/>
    <property type="match status" value="1"/>
</dbReference>
<dbReference type="Pfam" id="PF25601">
    <property type="entry name" value="AAA_lid_14"/>
    <property type="match status" value="1"/>
</dbReference>
<evidence type="ECO:0000259" key="7">
    <source>
        <dbReference type="PROSITE" id="PS50045"/>
    </source>
</evidence>
<evidence type="ECO:0000313" key="9">
    <source>
        <dbReference type="EMBL" id="MQN13336.1"/>
    </source>
</evidence>
<keyword evidence="4" id="KW-0238">DNA-binding</keyword>
<evidence type="ECO:0000313" key="10">
    <source>
        <dbReference type="Proteomes" id="UP000442105"/>
    </source>
</evidence>
<gene>
    <name evidence="9" type="ORF">F7D95_11075</name>
</gene>
<dbReference type="Gene3D" id="1.10.8.60">
    <property type="match status" value="1"/>
</dbReference>
<dbReference type="PROSITE" id="PS00676">
    <property type="entry name" value="SIGMA54_INTERACT_2"/>
    <property type="match status" value="1"/>
</dbReference>
<dbReference type="GO" id="GO:0043565">
    <property type="term" value="F:sequence-specific DNA binding"/>
    <property type="evidence" value="ECO:0007669"/>
    <property type="project" value="InterPro"/>
</dbReference>
<dbReference type="Gene3D" id="1.10.10.60">
    <property type="entry name" value="Homeodomain-like"/>
    <property type="match status" value="1"/>
</dbReference>